<dbReference type="InterPro" id="IPR050136">
    <property type="entry name" value="FA_oxidation_alpha_subunit"/>
</dbReference>
<dbReference type="SUPFAM" id="SSF48179">
    <property type="entry name" value="6-phosphogluconate dehydrogenase C-terminal domain-like"/>
    <property type="match status" value="2"/>
</dbReference>
<keyword evidence="10" id="KW-0456">Lyase</keyword>
<sequence length="676" mass="74299">MSWRDWNLETDAAGIAWLTLDRADAGTNVLTEQVLDEFDQALDRLEQSPPAGLVIRSAKPNGFIAGADVRAFTQLESRDQALELIRRGQAACDRLETLPCPTLALIHGFCLGGGLELALACRYRIAVDQPNTRLGLPEVRLGIHPGFGGSVRSIAAIGAPAALDLMLTGRSVSARQARRLGLVQHAVPERHAGTAARTVLQEGRTLPRLAWWKRVANHKLMRPLLAAVMRRKVAAKARPEHYPAPYALLDLWVKHGDDRRAMFAAEAESVADLIRGETAQNLVRVFFLQERLKGLAKGNKPEPTHVHVIGAGVMGGDIAAWCALQGWRVTLQDQSPERIAPAVGRAGSLFRRRLKTDREVTAALDRLIPDHRGQHVGHADVVIEAIFEDREAKQQLYQAIEPRLRPDALLATNTSSIPLEELATALSRPERLVGLHFFNPVARMQLVEVVRGGQTAPEVFERALAFTRGIDRLPLPVASKPGFLVNRILMPYLLEAVELVEEGVPPARIDAAALEFGMPMGPITLADTVGLDICLHVARILGEAFGLAVPVRLEQLVADGHLGRKSGRGFYRYHKGKPIRTRVTASTVPQDIEARLIMRLLNEAAACLREGVVEDSDLLDAGMIFGTGFAPFRGGPMHYAGDRGVEDILIQLHDLEARHGERFAPDPWWEQRHETD</sequence>
<dbReference type="SUPFAM" id="SSF51735">
    <property type="entry name" value="NAD(P)-binding Rossmann-fold domains"/>
    <property type="match status" value="1"/>
</dbReference>
<evidence type="ECO:0000256" key="3">
    <source>
        <dbReference type="ARBA" id="ARBA00008750"/>
    </source>
</evidence>
<feature type="domain" description="3-hydroxyacyl-CoA dehydrogenase NAD binding" evidence="14">
    <location>
        <begin position="305"/>
        <end position="477"/>
    </location>
</feature>
<keyword evidence="11" id="KW-0511">Multifunctional enzyme</keyword>
<protein>
    <recommendedName>
        <fullName evidence="4">enoyl-CoA hydratase</fullName>
        <ecNumber evidence="4">4.2.1.17</ecNumber>
    </recommendedName>
</protein>
<keyword evidence="5" id="KW-0276">Fatty acid metabolism</keyword>
<keyword evidence="9" id="KW-0443">Lipid metabolism</keyword>
<dbReference type="AlphaFoldDB" id="A0A426QFQ2"/>
<comment type="catalytic activity">
    <reaction evidence="12">
        <text>a (3S)-3-hydroxyacyl-CoA + NAD(+) = a 3-oxoacyl-CoA + NADH + H(+)</text>
        <dbReference type="Rhea" id="RHEA:22432"/>
        <dbReference type="ChEBI" id="CHEBI:15378"/>
        <dbReference type="ChEBI" id="CHEBI:57318"/>
        <dbReference type="ChEBI" id="CHEBI:57540"/>
        <dbReference type="ChEBI" id="CHEBI:57945"/>
        <dbReference type="ChEBI" id="CHEBI:90726"/>
        <dbReference type="EC" id="1.1.1.35"/>
    </reaction>
</comment>
<dbReference type="Gene3D" id="1.10.1040.50">
    <property type="match status" value="1"/>
</dbReference>
<evidence type="ECO:0000256" key="9">
    <source>
        <dbReference type="ARBA" id="ARBA00023098"/>
    </source>
</evidence>
<keyword evidence="6" id="KW-0442">Lipid degradation</keyword>
<evidence type="ECO:0000313" key="15">
    <source>
        <dbReference type="EMBL" id="RRQ20573.1"/>
    </source>
</evidence>
<dbReference type="Gene3D" id="3.90.226.10">
    <property type="entry name" value="2-enoyl-CoA Hydratase, Chain A, domain 1"/>
    <property type="match status" value="1"/>
</dbReference>
<comment type="similarity">
    <text evidence="3">In the N-terminal section; belongs to the enoyl-CoA hydratase/isomerase family.</text>
</comment>
<evidence type="ECO:0000256" key="8">
    <source>
        <dbReference type="ARBA" id="ARBA00023027"/>
    </source>
</evidence>
<comment type="pathway">
    <text evidence="1">Lipid metabolism; fatty acid beta-oxidation.</text>
</comment>
<organism evidence="15 16">
    <name type="scientific">Thiohalobacter thiocyanaticus</name>
    <dbReference type="NCBI Taxonomy" id="585455"/>
    <lineage>
        <taxon>Bacteria</taxon>
        <taxon>Pseudomonadati</taxon>
        <taxon>Pseudomonadota</taxon>
        <taxon>Gammaproteobacteria</taxon>
        <taxon>Thiohalobacterales</taxon>
        <taxon>Thiohalobacteraceae</taxon>
        <taxon>Thiohalobacter</taxon>
    </lineage>
</organism>
<comment type="caution">
    <text evidence="15">The sequence shown here is derived from an EMBL/GenBank/DDBJ whole genome shotgun (WGS) entry which is preliminary data.</text>
</comment>
<dbReference type="PANTHER" id="PTHR43612">
    <property type="entry name" value="TRIFUNCTIONAL ENZYME SUBUNIT ALPHA"/>
    <property type="match status" value="1"/>
</dbReference>
<dbReference type="InterPro" id="IPR006180">
    <property type="entry name" value="3-OHacyl-CoA_DH_CS"/>
</dbReference>
<dbReference type="InterPro" id="IPR008927">
    <property type="entry name" value="6-PGluconate_DH-like_C_sf"/>
</dbReference>
<dbReference type="Gene3D" id="3.40.50.720">
    <property type="entry name" value="NAD(P)-binding Rossmann-like Domain"/>
    <property type="match status" value="1"/>
</dbReference>
<keyword evidence="7" id="KW-0560">Oxidoreductase</keyword>
<dbReference type="InterPro" id="IPR006108">
    <property type="entry name" value="3HC_DH_C"/>
</dbReference>
<evidence type="ECO:0000256" key="10">
    <source>
        <dbReference type="ARBA" id="ARBA00023239"/>
    </source>
</evidence>
<reference evidence="15 16" key="1">
    <citation type="journal article" date="2010" name="Int. J. Syst. Evol. Microbiol.">
        <title>Thiohalobacter thiocyanaticus gen. nov., sp. nov., a moderately halophilic, sulfur-oxidizing gammaproteobacterium from hypersaline lakes, that utilizes thiocyanate.</title>
        <authorList>
            <person name="Sorokin D.Y."/>
            <person name="Kovaleva O.L."/>
            <person name="Tourova T.P."/>
            <person name="Muyzer G."/>
        </authorList>
    </citation>
    <scope>NUCLEOTIDE SEQUENCE [LARGE SCALE GENOMIC DNA]</scope>
    <source>
        <strain evidence="15 16">Hrh1</strain>
    </source>
</reference>
<dbReference type="OrthoDB" id="5389341at2"/>
<dbReference type="EMBL" id="QZMU01000001">
    <property type="protein sequence ID" value="RRQ20573.1"/>
    <property type="molecule type" value="Genomic_DNA"/>
</dbReference>
<dbReference type="GO" id="GO:0016509">
    <property type="term" value="F:long-chain (3S)-3-hydroxyacyl-CoA dehydrogenase (NAD+) activity"/>
    <property type="evidence" value="ECO:0007669"/>
    <property type="project" value="TreeGrafter"/>
</dbReference>
<dbReference type="InterPro" id="IPR006176">
    <property type="entry name" value="3-OHacyl-CoA_DH_NAD-bd"/>
</dbReference>
<dbReference type="Pfam" id="PF02737">
    <property type="entry name" value="3HCDH_N"/>
    <property type="match status" value="1"/>
</dbReference>
<evidence type="ECO:0000259" key="13">
    <source>
        <dbReference type="Pfam" id="PF00725"/>
    </source>
</evidence>
<dbReference type="GO" id="GO:0004300">
    <property type="term" value="F:enoyl-CoA hydratase activity"/>
    <property type="evidence" value="ECO:0007669"/>
    <property type="project" value="UniProtKB-EC"/>
</dbReference>
<evidence type="ECO:0000313" key="16">
    <source>
        <dbReference type="Proteomes" id="UP000287798"/>
    </source>
</evidence>
<dbReference type="RefSeq" id="WP_125179788.1">
    <property type="nucleotide sequence ID" value="NZ_QZMU01000001.1"/>
</dbReference>
<keyword evidence="16" id="KW-1185">Reference proteome</keyword>
<evidence type="ECO:0000256" key="1">
    <source>
        <dbReference type="ARBA" id="ARBA00005005"/>
    </source>
</evidence>
<evidence type="ECO:0000256" key="11">
    <source>
        <dbReference type="ARBA" id="ARBA00023268"/>
    </source>
</evidence>
<evidence type="ECO:0000256" key="4">
    <source>
        <dbReference type="ARBA" id="ARBA00012076"/>
    </source>
</evidence>
<feature type="domain" description="3-hydroxyacyl-CoA dehydrogenase C-terminal" evidence="13">
    <location>
        <begin position="482"/>
        <end position="573"/>
    </location>
</feature>
<evidence type="ECO:0000256" key="7">
    <source>
        <dbReference type="ARBA" id="ARBA00023002"/>
    </source>
</evidence>
<dbReference type="UniPathway" id="UPA00659"/>
<evidence type="ECO:0000256" key="2">
    <source>
        <dbReference type="ARBA" id="ARBA00007005"/>
    </source>
</evidence>
<dbReference type="PROSITE" id="PS00067">
    <property type="entry name" value="3HCDH"/>
    <property type="match status" value="1"/>
</dbReference>
<dbReference type="EC" id="4.2.1.17" evidence="4"/>
<dbReference type="Pfam" id="PF00725">
    <property type="entry name" value="3HCDH"/>
    <property type="match status" value="1"/>
</dbReference>
<proteinExistence type="inferred from homology"/>
<evidence type="ECO:0000256" key="5">
    <source>
        <dbReference type="ARBA" id="ARBA00022832"/>
    </source>
</evidence>
<comment type="similarity">
    <text evidence="2">In the central section; belongs to the 3-hydroxyacyl-CoA dehydrogenase family.</text>
</comment>
<dbReference type="GO" id="GO:0006635">
    <property type="term" value="P:fatty acid beta-oxidation"/>
    <property type="evidence" value="ECO:0007669"/>
    <property type="project" value="UniProtKB-UniPathway"/>
</dbReference>
<dbReference type="PANTHER" id="PTHR43612:SF3">
    <property type="entry name" value="TRIFUNCTIONAL ENZYME SUBUNIT ALPHA, MITOCHONDRIAL"/>
    <property type="match status" value="1"/>
</dbReference>
<gene>
    <name evidence="15" type="ORF">D6C00_00300</name>
</gene>
<dbReference type="InterPro" id="IPR029045">
    <property type="entry name" value="ClpP/crotonase-like_dom_sf"/>
</dbReference>
<dbReference type="Proteomes" id="UP000287798">
    <property type="component" value="Unassembled WGS sequence"/>
</dbReference>
<dbReference type="InterPro" id="IPR036291">
    <property type="entry name" value="NAD(P)-bd_dom_sf"/>
</dbReference>
<name>A0A426QFQ2_9GAMM</name>
<dbReference type="SUPFAM" id="SSF52096">
    <property type="entry name" value="ClpP/crotonase"/>
    <property type="match status" value="1"/>
</dbReference>
<evidence type="ECO:0000259" key="14">
    <source>
        <dbReference type="Pfam" id="PF02737"/>
    </source>
</evidence>
<keyword evidence="8" id="KW-0520">NAD</keyword>
<dbReference type="Pfam" id="PF00378">
    <property type="entry name" value="ECH_1"/>
    <property type="match status" value="1"/>
</dbReference>
<dbReference type="GO" id="GO:0070403">
    <property type="term" value="F:NAD+ binding"/>
    <property type="evidence" value="ECO:0007669"/>
    <property type="project" value="InterPro"/>
</dbReference>
<accession>A0A426QFQ2</accession>
<evidence type="ECO:0000256" key="6">
    <source>
        <dbReference type="ARBA" id="ARBA00022963"/>
    </source>
</evidence>
<dbReference type="CDD" id="cd06558">
    <property type="entry name" value="crotonase-like"/>
    <property type="match status" value="1"/>
</dbReference>
<evidence type="ECO:0000256" key="12">
    <source>
        <dbReference type="ARBA" id="ARBA00049556"/>
    </source>
</evidence>
<dbReference type="InterPro" id="IPR001753">
    <property type="entry name" value="Enoyl-CoA_hydra/iso"/>
</dbReference>